<dbReference type="Proteomes" id="UP000186058">
    <property type="component" value="Unassembled WGS sequence"/>
</dbReference>
<accession>A0ABX3EUG5</accession>
<protein>
    <submittedName>
        <fullName evidence="1">Uncharacterized protein</fullName>
    </submittedName>
</protein>
<evidence type="ECO:0000313" key="2">
    <source>
        <dbReference type="Proteomes" id="UP000186058"/>
    </source>
</evidence>
<organism evidence="1 2">
    <name type="scientific">Paenibacillus helianthi</name>
    <dbReference type="NCBI Taxonomy" id="1349432"/>
    <lineage>
        <taxon>Bacteria</taxon>
        <taxon>Bacillati</taxon>
        <taxon>Bacillota</taxon>
        <taxon>Bacilli</taxon>
        <taxon>Bacillales</taxon>
        <taxon>Paenibacillaceae</taxon>
        <taxon>Paenibacillus</taxon>
    </lineage>
</organism>
<dbReference type="RefSeq" id="WP_074106781.1">
    <property type="nucleotide sequence ID" value="NZ_LVWI01000002.1"/>
</dbReference>
<reference evidence="1 2" key="1">
    <citation type="submission" date="2016-03" db="EMBL/GenBank/DDBJ databases">
        <authorList>
            <person name="Sant'Anna F.H."/>
            <person name="Ambrosini A."/>
            <person name="Souza R."/>
            <person name="Bach E."/>
            <person name="Fernandes G."/>
            <person name="Balsanelli E."/>
            <person name="Baura V.A."/>
            <person name="Souza E.M."/>
            <person name="Passaglia L."/>
        </authorList>
    </citation>
    <scope>NUCLEOTIDE SEQUENCE [LARGE SCALE GENOMIC DNA]</scope>
    <source>
        <strain evidence="1 2">P26E</strain>
    </source>
</reference>
<sequence>MSLSINNYYNKKYYDNYGLTSGNTTAARTRSSSIGEVKGTGRTDAADFNEIAKLLFNLDGTDETGGEDFTNNYSPASLGSIQGSLYGGGDMRAQLAQIQMGLGSTGMDSTALAATDESGSSLSSLQNLLGSNGLSYLSGDALSSLLQSVSSDSSVAGYNGVNTLNRANASTGIPAMLQAMGGFTPAFAWGLNSLDNSDSSDHADNMARTNGLSGLTSLEAGLTSEDMKSVLAHLKSSLESAASNRSTSAGKSNPLATVQTMLSPVNFSKVTNSELSNLFGKVLGTLA</sequence>
<dbReference type="EMBL" id="LVWI01000002">
    <property type="protein sequence ID" value="OKP91215.1"/>
    <property type="molecule type" value="Genomic_DNA"/>
</dbReference>
<evidence type="ECO:0000313" key="1">
    <source>
        <dbReference type="EMBL" id="OKP91215.1"/>
    </source>
</evidence>
<keyword evidence="2" id="KW-1185">Reference proteome</keyword>
<proteinExistence type="predicted"/>
<name>A0ABX3EUG5_9BACL</name>
<comment type="caution">
    <text evidence="1">The sequence shown here is derived from an EMBL/GenBank/DDBJ whole genome shotgun (WGS) entry which is preliminary data.</text>
</comment>
<gene>
    <name evidence="1" type="ORF">A3844_05135</name>
</gene>